<dbReference type="Pfam" id="PF01189">
    <property type="entry name" value="Methyltr_RsmB-F"/>
    <property type="match status" value="1"/>
</dbReference>
<dbReference type="AlphaFoldDB" id="A0A8J6U1J2"/>
<evidence type="ECO:0000256" key="3">
    <source>
        <dbReference type="ARBA" id="ARBA00022679"/>
    </source>
</evidence>
<dbReference type="CDD" id="cd02440">
    <property type="entry name" value="AdoMet_MTases"/>
    <property type="match status" value="1"/>
</dbReference>
<dbReference type="GO" id="GO:0003723">
    <property type="term" value="F:RNA binding"/>
    <property type="evidence" value="ECO:0007669"/>
    <property type="project" value="UniProtKB-UniRule"/>
</dbReference>
<dbReference type="PANTHER" id="PTHR22807">
    <property type="entry name" value="NOP2 YEAST -RELATED NOL1/NOP2/FMU SUN DOMAIN-CONTAINING"/>
    <property type="match status" value="1"/>
</dbReference>
<feature type="active site" description="Nucleophile" evidence="6">
    <location>
        <position position="228"/>
    </location>
</feature>
<name>A0A8J6U1J2_9FLAO</name>
<dbReference type="InterPro" id="IPR023267">
    <property type="entry name" value="RCMT"/>
</dbReference>
<comment type="similarity">
    <text evidence="6">Belongs to the class I-like SAM-binding methyltransferase superfamily. RsmB/NOP family.</text>
</comment>
<comment type="caution">
    <text evidence="8">The sequence shown here is derived from an EMBL/GenBank/DDBJ whole genome shotgun (WGS) entry which is preliminary data.</text>
</comment>
<feature type="binding site" evidence="6">
    <location>
        <begin position="107"/>
        <end position="113"/>
    </location>
    <ligand>
        <name>S-adenosyl-L-methionine</name>
        <dbReference type="ChEBI" id="CHEBI:59789"/>
    </ligand>
</feature>
<sequence length="447" mass="50992">MNQPFPPDFVSYVEQDAHLGTNLLEALNTTSPVSIRKNPVKHIPVLQGEVPVQWCENAFFLDERPVFTLNPLFHAGTFYPQEAGSMLLDYVFRTIELPQQPVVLDLCAAPGGKSTLIASFLNGNGLLVANEVINQRAKVLKENISKWGYANTIVTNNDPSDFTRVTALFDVIVVDAPCSGEGMFRKDEQARGEWSPENVNLCAGRQKRIVADVWDSLREGGYLIYSTCTFNPHENEENIRWMEENLGAEYVHIPAPFDFVQGRNETGIYGIPGRTQTEGFFIAVLRKTGEREKTVTLSKNANKGLIKLKDTSFLKSWLRMEQTQCFAWNETILAIPAEWEHEYRIIQDNLHIIKWGIVVGENARKGLIPDHDLLMCHTLRVNYPEIELEEQHALHYLHGDTFQLTETAPNGFVQVKFQNEPLGWIKNIGNRFNNLYPKEYRIRMRVD</sequence>
<evidence type="ECO:0000256" key="2">
    <source>
        <dbReference type="ARBA" id="ARBA00022603"/>
    </source>
</evidence>
<keyword evidence="2 6" id="KW-0489">Methyltransferase</keyword>
<feature type="binding site" evidence="6">
    <location>
        <position position="158"/>
    </location>
    <ligand>
        <name>S-adenosyl-L-methionine</name>
        <dbReference type="ChEBI" id="CHEBI:59789"/>
    </ligand>
</feature>
<dbReference type="RefSeq" id="WP_216713337.1">
    <property type="nucleotide sequence ID" value="NZ_JACVEL010000001.1"/>
</dbReference>
<dbReference type="InterPro" id="IPR049560">
    <property type="entry name" value="MeTrfase_RsmB-F_NOP2_cat"/>
</dbReference>
<dbReference type="Gene3D" id="3.30.70.1170">
    <property type="entry name" value="Sun protein, domain 3"/>
    <property type="match status" value="1"/>
</dbReference>
<organism evidence="8 9">
    <name type="scientific">Taishania pollutisoli</name>
    <dbReference type="NCBI Taxonomy" id="2766479"/>
    <lineage>
        <taxon>Bacteria</taxon>
        <taxon>Pseudomonadati</taxon>
        <taxon>Bacteroidota</taxon>
        <taxon>Flavobacteriia</taxon>
        <taxon>Flavobacteriales</taxon>
        <taxon>Crocinitomicaceae</taxon>
        <taxon>Taishania</taxon>
    </lineage>
</organism>
<dbReference type="Gene3D" id="2.30.130.60">
    <property type="match status" value="1"/>
</dbReference>
<proteinExistence type="inferred from homology"/>
<evidence type="ECO:0000256" key="1">
    <source>
        <dbReference type="ARBA" id="ARBA00022490"/>
    </source>
</evidence>
<keyword evidence="9" id="KW-1185">Reference proteome</keyword>
<keyword evidence="5 6" id="KW-0694">RNA-binding</keyword>
<dbReference type="SUPFAM" id="SSF53335">
    <property type="entry name" value="S-adenosyl-L-methionine-dependent methyltransferases"/>
    <property type="match status" value="1"/>
</dbReference>
<dbReference type="GO" id="GO:0001510">
    <property type="term" value="P:RNA methylation"/>
    <property type="evidence" value="ECO:0007669"/>
    <property type="project" value="InterPro"/>
</dbReference>
<keyword evidence="3 6" id="KW-0808">Transferase</keyword>
<dbReference type="Gene3D" id="3.40.50.150">
    <property type="entry name" value="Vaccinia Virus protein VP39"/>
    <property type="match status" value="1"/>
</dbReference>
<evidence type="ECO:0000313" key="9">
    <source>
        <dbReference type="Proteomes" id="UP000652681"/>
    </source>
</evidence>
<dbReference type="InterPro" id="IPR029063">
    <property type="entry name" value="SAM-dependent_MTases_sf"/>
</dbReference>
<protein>
    <submittedName>
        <fullName evidence="8">RNA methyltransferase</fullName>
    </submittedName>
</protein>
<dbReference type="Pfam" id="PF13636">
    <property type="entry name" value="Methyltranf_PUA"/>
    <property type="match status" value="1"/>
</dbReference>
<keyword evidence="1" id="KW-0963">Cytoplasm</keyword>
<reference evidence="8" key="1">
    <citation type="submission" date="2020-09" db="EMBL/GenBank/DDBJ databases">
        <title>Taishania pollutisoli gen. nov., sp. nov., Isolated from Tetrabromobisphenol A-Contaminated Soil.</title>
        <authorList>
            <person name="Chen Q."/>
        </authorList>
    </citation>
    <scope>NUCLEOTIDE SEQUENCE</scope>
    <source>
        <strain evidence="8">CZZ-1</strain>
    </source>
</reference>
<dbReference type="Proteomes" id="UP000652681">
    <property type="component" value="Unassembled WGS sequence"/>
</dbReference>
<dbReference type="InterPro" id="IPR027391">
    <property type="entry name" value="Nol1_Nop2_Fmu_2"/>
</dbReference>
<dbReference type="PROSITE" id="PS51686">
    <property type="entry name" value="SAM_MT_RSMB_NOP"/>
    <property type="match status" value="1"/>
</dbReference>
<accession>A0A8J6U1J2</accession>
<evidence type="ECO:0000313" key="8">
    <source>
        <dbReference type="EMBL" id="MBC9811200.1"/>
    </source>
</evidence>
<feature type="binding site" evidence="6">
    <location>
        <position position="131"/>
    </location>
    <ligand>
        <name>S-adenosyl-L-methionine</name>
        <dbReference type="ChEBI" id="CHEBI:59789"/>
    </ligand>
</feature>
<evidence type="ECO:0000256" key="6">
    <source>
        <dbReference type="PROSITE-ProRule" id="PRU01023"/>
    </source>
</evidence>
<evidence type="ECO:0000256" key="5">
    <source>
        <dbReference type="ARBA" id="ARBA00022884"/>
    </source>
</evidence>
<feature type="domain" description="SAM-dependent MTase RsmB/NOP-type" evidence="7">
    <location>
        <begin position="1"/>
        <end position="288"/>
    </location>
</feature>
<dbReference type="PRINTS" id="PR02008">
    <property type="entry name" value="RCMTFAMILY"/>
</dbReference>
<dbReference type="EMBL" id="JACVEL010000001">
    <property type="protein sequence ID" value="MBC9811200.1"/>
    <property type="molecule type" value="Genomic_DNA"/>
</dbReference>
<dbReference type="PANTHER" id="PTHR22807:SF30">
    <property type="entry name" value="28S RRNA (CYTOSINE(4447)-C(5))-METHYLTRANSFERASE-RELATED"/>
    <property type="match status" value="1"/>
</dbReference>
<dbReference type="InterPro" id="IPR031341">
    <property type="entry name" value="Methyltr_RsmF_N"/>
</dbReference>
<dbReference type="InterPro" id="IPR001678">
    <property type="entry name" value="MeTrfase_RsmB-F_NOP2_dom"/>
</dbReference>
<dbReference type="Pfam" id="PF17125">
    <property type="entry name" value="Methyltr_RsmF_N"/>
    <property type="match status" value="1"/>
</dbReference>
<evidence type="ECO:0000259" key="7">
    <source>
        <dbReference type="PROSITE" id="PS51686"/>
    </source>
</evidence>
<keyword evidence="4 6" id="KW-0949">S-adenosyl-L-methionine</keyword>
<evidence type="ECO:0000256" key="4">
    <source>
        <dbReference type="ARBA" id="ARBA00022691"/>
    </source>
</evidence>
<feature type="binding site" evidence="6">
    <location>
        <position position="175"/>
    </location>
    <ligand>
        <name>S-adenosyl-L-methionine</name>
        <dbReference type="ChEBI" id="CHEBI:59789"/>
    </ligand>
</feature>
<dbReference type="GO" id="GO:0008173">
    <property type="term" value="F:RNA methyltransferase activity"/>
    <property type="evidence" value="ECO:0007669"/>
    <property type="project" value="InterPro"/>
</dbReference>
<gene>
    <name evidence="8" type="ORF">H9Y05_01815</name>
</gene>